<dbReference type="AlphaFoldDB" id="A0A7X2ZFA9"/>
<dbReference type="EMBL" id="WNZX01000033">
    <property type="protein sequence ID" value="MUG73821.1"/>
    <property type="molecule type" value="Genomic_DNA"/>
</dbReference>
<proteinExistence type="predicted"/>
<dbReference type="Proteomes" id="UP000450917">
    <property type="component" value="Unassembled WGS sequence"/>
</dbReference>
<reference evidence="1 2" key="1">
    <citation type="submission" date="2019-11" db="EMBL/GenBank/DDBJ databases">
        <title>Draft genome sequences of five Paenibacillus species of dairy origin.</title>
        <authorList>
            <person name="Olajide A.M."/>
            <person name="Chen S."/>
            <person name="Lapointe G."/>
        </authorList>
    </citation>
    <scope>NUCLEOTIDE SEQUENCE [LARGE SCALE GENOMIC DNA]</scope>
    <source>
        <strain evidence="1 2">2CS3</strain>
    </source>
</reference>
<name>A0A7X2ZFA9_9BACL</name>
<protein>
    <submittedName>
        <fullName evidence="1">Uncharacterized protein</fullName>
    </submittedName>
</protein>
<keyword evidence="2" id="KW-1185">Reference proteome</keyword>
<comment type="caution">
    <text evidence="1">The sequence shown here is derived from an EMBL/GenBank/DDBJ whole genome shotgun (WGS) entry which is preliminary data.</text>
</comment>
<organism evidence="1 2">
    <name type="scientific">Paenibacillus validus</name>
    <dbReference type="NCBI Taxonomy" id="44253"/>
    <lineage>
        <taxon>Bacteria</taxon>
        <taxon>Bacillati</taxon>
        <taxon>Bacillota</taxon>
        <taxon>Bacilli</taxon>
        <taxon>Bacillales</taxon>
        <taxon>Paenibacillaceae</taxon>
        <taxon>Paenibacillus</taxon>
    </lineage>
</organism>
<dbReference type="RefSeq" id="WP_127609534.1">
    <property type="nucleotide sequence ID" value="NZ_JARTHJ010000259.1"/>
</dbReference>
<evidence type="ECO:0000313" key="1">
    <source>
        <dbReference type="EMBL" id="MUG73821.1"/>
    </source>
</evidence>
<gene>
    <name evidence="1" type="ORF">GNP93_24750</name>
</gene>
<sequence length="61" mass="6809">MERFEALVGELTAAMARKQAAGGKGRRLRMQAQLYRRIGGLLIAWTDPARVNRRRVALAEG</sequence>
<accession>A0A7X2ZFA9</accession>
<evidence type="ECO:0000313" key="2">
    <source>
        <dbReference type="Proteomes" id="UP000450917"/>
    </source>
</evidence>